<evidence type="ECO:0000313" key="7">
    <source>
        <dbReference type="Proteomes" id="UP000547674"/>
    </source>
</evidence>
<keyword evidence="2" id="KW-0067">ATP-binding</keyword>
<name>A0A7Y2EEA9_UNCEI</name>
<dbReference type="GO" id="GO:0006355">
    <property type="term" value="P:regulation of DNA-templated transcription"/>
    <property type="evidence" value="ECO:0007669"/>
    <property type="project" value="InterPro"/>
</dbReference>
<dbReference type="InterPro" id="IPR025943">
    <property type="entry name" value="Sigma_54_int_dom_ATP-bd_2"/>
</dbReference>
<dbReference type="InterPro" id="IPR011006">
    <property type="entry name" value="CheY-like_superfamily"/>
</dbReference>
<dbReference type="Gene3D" id="3.40.50.300">
    <property type="entry name" value="P-loop containing nucleotide triphosphate hydrolases"/>
    <property type="match status" value="1"/>
</dbReference>
<dbReference type="Gene3D" id="3.40.50.2300">
    <property type="match status" value="1"/>
</dbReference>
<dbReference type="SMART" id="SM00448">
    <property type="entry name" value="REC"/>
    <property type="match status" value="1"/>
</dbReference>
<dbReference type="SUPFAM" id="SSF52540">
    <property type="entry name" value="P-loop containing nucleoside triphosphate hydrolases"/>
    <property type="match status" value="1"/>
</dbReference>
<evidence type="ECO:0000256" key="2">
    <source>
        <dbReference type="ARBA" id="ARBA00022840"/>
    </source>
</evidence>
<dbReference type="Pfam" id="PF00072">
    <property type="entry name" value="Response_reg"/>
    <property type="match status" value="1"/>
</dbReference>
<dbReference type="InterPro" id="IPR002078">
    <property type="entry name" value="Sigma_54_int"/>
</dbReference>
<dbReference type="CDD" id="cd00009">
    <property type="entry name" value="AAA"/>
    <property type="match status" value="1"/>
</dbReference>
<comment type="caution">
    <text evidence="6">The sequence shown here is derived from an EMBL/GenBank/DDBJ whole genome shotgun (WGS) entry which is preliminary data.</text>
</comment>
<dbReference type="InterPro" id="IPR027417">
    <property type="entry name" value="P-loop_NTPase"/>
</dbReference>
<dbReference type="PROSITE" id="PS00676">
    <property type="entry name" value="SIGMA54_INTERACT_2"/>
    <property type="match status" value="1"/>
</dbReference>
<gene>
    <name evidence="6" type="ORF">HKN21_06630</name>
</gene>
<dbReference type="CDD" id="cd00156">
    <property type="entry name" value="REC"/>
    <property type="match status" value="1"/>
</dbReference>
<dbReference type="GO" id="GO:0000160">
    <property type="term" value="P:phosphorelay signal transduction system"/>
    <property type="evidence" value="ECO:0007669"/>
    <property type="project" value="InterPro"/>
</dbReference>
<reference evidence="6 7" key="1">
    <citation type="submission" date="2020-03" db="EMBL/GenBank/DDBJ databases">
        <title>Metabolic flexibility allows generalist bacteria to become dominant in a frequently disturbed ecosystem.</title>
        <authorList>
            <person name="Chen Y.-J."/>
            <person name="Leung P.M."/>
            <person name="Bay S.K."/>
            <person name="Hugenholtz P."/>
            <person name="Kessler A.J."/>
            <person name="Shelley G."/>
            <person name="Waite D.W."/>
            <person name="Cook P.L."/>
            <person name="Greening C."/>
        </authorList>
    </citation>
    <scope>NUCLEOTIDE SEQUENCE [LARGE SCALE GENOMIC DNA]</scope>
    <source>
        <strain evidence="6">SS_bin_28</strain>
    </source>
</reference>
<evidence type="ECO:0000259" key="5">
    <source>
        <dbReference type="PROSITE" id="PS50110"/>
    </source>
</evidence>
<evidence type="ECO:0000256" key="3">
    <source>
        <dbReference type="PROSITE-ProRule" id="PRU00169"/>
    </source>
</evidence>
<dbReference type="AlphaFoldDB" id="A0A7Y2EEA9"/>
<keyword evidence="1" id="KW-0547">Nucleotide-binding</keyword>
<organism evidence="6 7">
    <name type="scientific">Eiseniibacteriota bacterium</name>
    <dbReference type="NCBI Taxonomy" id="2212470"/>
    <lineage>
        <taxon>Bacteria</taxon>
        <taxon>Candidatus Eiseniibacteriota</taxon>
    </lineage>
</organism>
<feature type="non-terminal residue" evidence="6">
    <location>
        <position position="265"/>
    </location>
</feature>
<accession>A0A7Y2EEA9</accession>
<dbReference type="PROSITE" id="PS50045">
    <property type="entry name" value="SIGMA54_INTERACT_4"/>
    <property type="match status" value="1"/>
</dbReference>
<dbReference type="PROSITE" id="PS50110">
    <property type="entry name" value="RESPONSE_REGULATORY"/>
    <property type="match status" value="1"/>
</dbReference>
<proteinExistence type="predicted"/>
<feature type="domain" description="Sigma-54 factor interaction" evidence="4">
    <location>
        <begin position="154"/>
        <end position="265"/>
    </location>
</feature>
<dbReference type="EMBL" id="JABDJR010000253">
    <property type="protein sequence ID" value="NNF06418.1"/>
    <property type="molecule type" value="Genomic_DNA"/>
</dbReference>
<dbReference type="InterPro" id="IPR001789">
    <property type="entry name" value="Sig_transdc_resp-reg_receiver"/>
</dbReference>
<dbReference type="GO" id="GO:0005524">
    <property type="term" value="F:ATP binding"/>
    <property type="evidence" value="ECO:0007669"/>
    <property type="project" value="UniProtKB-KW"/>
</dbReference>
<evidence type="ECO:0000256" key="1">
    <source>
        <dbReference type="ARBA" id="ARBA00022741"/>
    </source>
</evidence>
<feature type="domain" description="Response regulatory" evidence="5">
    <location>
        <begin position="13"/>
        <end position="129"/>
    </location>
</feature>
<evidence type="ECO:0000313" key="6">
    <source>
        <dbReference type="EMBL" id="NNF06418.1"/>
    </source>
</evidence>
<dbReference type="Proteomes" id="UP000547674">
    <property type="component" value="Unassembled WGS sequence"/>
</dbReference>
<dbReference type="SUPFAM" id="SSF52172">
    <property type="entry name" value="CheY-like"/>
    <property type="match status" value="1"/>
</dbReference>
<keyword evidence="3" id="KW-0597">Phosphoprotein</keyword>
<feature type="modified residue" description="4-aspartylphosphate" evidence="3">
    <location>
        <position position="61"/>
    </location>
</feature>
<dbReference type="PANTHER" id="PTHR32071">
    <property type="entry name" value="TRANSCRIPTIONAL REGULATORY PROTEIN"/>
    <property type="match status" value="1"/>
</dbReference>
<sequence>MSNAAPLNHKLAKILLVDDDAAILNQLKWGLAHEYEVLTASTPGEAWDLLKRERPEMVTLDLALKNDDPEGGFELLEKFLSHDNSLKIVMVSGNDERENALRAVERGAFDFFTKPVNLDELRIMLRRALSIRELERENATLRSQLKDSGSLGRILGQSEEIQTVFRMIQKVSPADVTVLVTGGSGTGKELVAREIHEHSRRNDQPFVSISCGAIPENLLESELFGYEKGSFTSAHTTREGKLETANGGTVFLDEIGEMPMSLQVK</sequence>
<protein>
    <submittedName>
        <fullName evidence="6">Sigma 54-interacting transcriptional regulator</fullName>
    </submittedName>
</protein>
<dbReference type="PANTHER" id="PTHR32071:SF113">
    <property type="entry name" value="ALGINATE BIOSYNTHESIS TRANSCRIPTIONAL REGULATORY PROTEIN ALGB"/>
    <property type="match status" value="1"/>
</dbReference>
<dbReference type="Pfam" id="PF00158">
    <property type="entry name" value="Sigma54_activat"/>
    <property type="match status" value="1"/>
</dbReference>
<evidence type="ECO:0000259" key="4">
    <source>
        <dbReference type="PROSITE" id="PS50045"/>
    </source>
</evidence>